<proteinExistence type="predicted"/>
<dbReference type="Proteomes" id="UP000267535">
    <property type="component" value="Unassembled WGS sequence"/>
</dbReference>
<accession>A0A3P1SK85</accession>
<evidence type="ECO:0000313" key="3">
    <source>
        <dbReference type="Proteomes" id="UP000267535"/>
    </source>
</evidence>
<keyword evidence="1" id="KW-0732">Signal</keyword>
<sequence length="142" mass="16070">MKTLMTTLFAILLANTVLAANQYDEQKVLYHVNYHEQSRINETLVNVANHLEALGEDRVDIKVMIHGKAIEYLIAANDDEGKQMQLDSLRMNGVQFLVCGNTLNGYNITLEDLYEVEPEDMVQAGLPAIVDLQQKGYIYVRP</sequence>
<reference evidence="2 3" key="1">
    <citation type="submission" date="2018-11" db="EMBL/GenBank/DDBJ databases">
        <title>The draft genome sequence of Amphritea balenae JAMM 1525T.</title>
        <authorList>
            <person name="Fang Z."/>
            <person name="Zhang Y."/>
            <person name="Han X."/>
        </authorList>
    </citation>
    <scope>NUCLEOTIDE SEQUENCE [LARGE SCALE GENOMIC DNA]</scope>
    <source>
        <strain evidence="2 3">JAMM 1525</strain>
    </source>
</reference>
<dbReference type="EMBL" id="RQXV01000011">
    <property type="protein sequence ID" value="RRC97558.1"/>
    <property type="molecule type" value="Genomic_DNA"/>
</dbReference>
<feature type="chain" id="PRO_5018147049" evidence="1">
    <location>
        <begin position="20"/>
        <end position="142"/>
    </location>
</feature>
<feature type="signal peptide" evidence="1">
    <location>
        <begin position="1"/>
        <end position="19"/>
    </location>
</feature>
<dbReference type="InterPro" id="IPR027396">
    <property type="entry name" value="DsrEFH-like"/>
</dbReference>
<dbReference type="InterPro" id="IPR003787">
    <property type="entry name" value="Sulphur_relay_DsrE/F-like"/>
</dbReference>
<dbReference type="AlphaFoldDB" id="A0A3P1SK85"/>
<keyword evidence="3" id="KW-1185">Reference proteome</keyword>
<evidence type="ECO:0000256" key="1">
    <source>
        <dbReference type="SAM" id="SignalP"/>
    </source>
</evidence>
<dbReference type="SUPFAM" id="SSF75169">
    <property type="entry name" value="DsrEFH-like"/>
    <property type="match status" value="1"/>
</dbReference>
<evidence type="ECO:0000313" key="2">
    <source>
        <dbReference type="EMBL" id="RRC97558.1"/>
    </source>
</evidence>
<name>A0A3P1SK85_9GAMM</name>
<protein>
    <submittedName>
        <fullName evidence="2">Uncharacterized protein</fullName>
    </submittedName>
</protein>
<dbReference type="Pfam" id="PF02635">
    <property type="entry name" value="DsrE"/>
    <property type="match status" value="1"/>
</dbReference>
<gene>
    <name evidence="2" type="ORF">EHS89_17130</name>
</gene>
<dbReference type="PANTHER" id="PTHR37691">
    <property type="entry name" value="BLR3518 PROTEIN"/>
    <property type="match status" value="1"/>
</dbReference>
<comment type="caution">
    <text evidence="2">The sequence shown here is derived from an EMBL/GenBank/DDBJ whole genome shotgun (WGS) entry which is preliminary data.</text>
</comment>
<organism evidence="2 3">
    <name type="scientific">Amphritea balenae</name>
    <dbReference type="NCBI Taxonomy" id="452629"/>
    <lineage>
        <taxon>Bacteria</taxon>
        <taxon>Pseudomonadati</taxon>
        <taxon>Pseudomonadota</taxon>
        <taxon>Gammaproteobacteria</taxon>
        <taxon>Oceanospirillales</taxon>
        <taxon>Oceanospirillaceae</taxon>
        <taxon>Amphritea</taxon>
    </lineage>
</organism>
<dbReference type="OrthoDB" id="14053at2"/>
<dbReference type="Gene3D" id="3.40.1260.10">
    <property type="entry name" value="DsrEFH-like"/>
    <property type="match status" value="1"/>
</dbReference>
<dbReference type="PANTHER" id="PTHR37691:SF1">
    <property type="entry name" value="BLR3518 PROTEIN"/>
    <property type="match status" value="1"/>
</dbReference>